<evidence type="ECO:0000256" key="10">
    <source>
        <dbReference type="SAM" id="Coils"/>
    </source>
</evidence>
<dbReference type="Proteomes" id="UP000245609">
    <property type="component" value="Unassembled WGS sequence"/>
</dbReference>
<feature type="compositionally biased region" description="Basic and acidic residues" evidence="11">
    <location>
        <begin position="1092"/>
        <end position="1108"/>
    </location>
</feature>
<name>A0A2T9ZJ22_9FUNG</name>
<reference evidence="13 14" key="1">
    <citation type="journal article" date="2018" name="MBio">
        <title>Comparative Genomics Reveals the Core Gene Toolbox for the Fungus-Insect Symbiosis.</title>
        <authorList>
            <person name="Wang Y."/>
            <person name="Stata M."/>
            <person name="Wang W."/>
            <person name="Stajich J.E."/>
            <person name="White M.M."/>
            <person name="Moncalvo J.M."/>
        </authorList>
    </citation>
    <scope>NUCLEOTIDE SEQUENCE [LARGE SCALE GENOMIC DNA]</scope>
    <source>
        <strain evidence="13 14">SC-DP-2</strain>
    </source>
</reference>
<evidence type="ECO:0000256" key="6">
    <source>
        <dbReference type="ARBA" id="ARBA00023175"/>
    </source>
</evidence>
<feature type="domain" description="Kinesin motor" evidence="12">
    <location>
        <begin position="41"/>
        <end position="411"/>
    </location>
</feature>
<evidence type="ECO:0000256" key="2">
    <source>
        <dbReference type="ARBA" id="ARBA00022490"/>
    </source>
</evidence>
<keyword evidence="6 9" id="KW-0505">Motor protein</keyword>
<dbReference type="PANTHER" id="PTHR47970">
    <property type="entry name" value="KINESIN-LIKE PROTEIN KIF11"/>
    <property type="match status" value="1"/>
</dbReference>
<dbReference type="GO" id="GO:0008574">
    <property type="term" value="F:plus-end-directed microtubule motor activity"/>
    <property type="evidence" value="ECO:0007669"/>
    <property type="project" value="TreeGrafter"/>
</dbReference>
<dbReference type="InterPro" id="IPR047149">
    <property type="entry name" value="KIF11-like"/>
</dbReference>
<sequence>MLRAGWIDSDALESRLESYPYFFQDKSKKIFNFNNENRESNIHVVVRCRSLSEKEISQKGESFNSILSLKDNQIVYKNGSNTKEYSFDRVYSPDTEQETLYEEIGKPMLEEVLKGFNCTIFAYGQTGTGKTYTMEGITSRDASNINPTHSQCNTPFAAKETTNSFIKQESGIAPRILFELFNQLDNMSASFDVKVSHLELYNEELRDLLVSNDAEDFASFAESKFNNHKSRLELQDNISGKDGVNIQGLNEILVTNANHAIQLLQSGSRRRQVGSTRCNDTSSRSHSIFTITVRIRENIPGVSGKEIIKIGKFNLVDLAGSENIGRSGAEQKAAREAGMINKSLLTLGRVINSLVDKSPHVPYRESKLTRLLRDSLGGKARACLIATISPSTSNTAETISTLDYALRAKNIKNKPIANVKISQDEIISNLKQKIEHLRKDLAASYQKNGITLSEERYTELVEAIEISEEQIELWKTRTQAREEELRVVNDNAKNLFDKCKHLEMKIVEKDNELVEKDRNIQTLNEHLSSTNLLLTEQKIINKVRSRNEAKIDSTAKTLANVSFKASSIISDSCARFESISNIDKKRIQILENFSQMIQNEISKLTGLVSEIKPKLDTNISDLMLSFQSAVQDVLGSKMQNEIQEINKRAIEYINNNQSAINKGHEEQFLFLKQSLDSLQKKNSDIYNEIQEINHVSSRYFDNLFSELSSQLSNIKAETSSILNETSTSINDLGLGLNSSTSKYYSLCKQFAEDVNSTNAKNLNFINEYKHSLNNFQKEFFDDFKRQKEEIVEFVSSKMEGILEAHVKKWESKKTRHEEDVKAIESGVSTLTGLADEVYNKTNGISEKSTAVYNQVKDNLDVINKGVIENFCKVENLSISTLESAKESSNSSIRRQTTLLDKYTENSEKIVQEVTSNSESFGNNLKSDINLVNSQCLESISQAESVVTLLKNDLLGQTESIISHHNEDINKSVKSIVMESKKSSDSLNSDVLTFSKSMIDADSSKIVSIPPKIESLGIDFANIILPRTKNEDIIVKEIREIGFEKLVSSKADNKIIDSNFDISPDFDNFGSDLVTLEIISNSYEKTMSSDSSKSMESKNSSEHKRKFSNFDEKDKLGQLNAHFPNKRISSGSIKIFIDKSYENIASPQDAGGEYEGDLIKGFKNYEIDGNLDNTVLSPTTSPNVNLVKSEQENINSIRSATTIQGQLEISEKKEPSIKEKGKSFKRISDNLPPTINTERNSRKMGKRRAINPPTTLVRK</sequence>
<organism evidence="13 14">
    <name type="scientific">Smittium megazygosporum</name>
    <dbReference type="NCBI Taxonomy" id="133381"/>
    <lineage>
        <taxon>Eukaryota</taxon>
        <taxon>Fungi</taxon>
        <taxon>Fungi incertae sedis</taxon>
        <taxon>Zoopagomycota</taxon>
        <taxon>Kickxellomycotina</taxon>
        <taxon>Harpellomycetes</taxon>
        <taxon>Harpellales</taxon>
        <taxon>Legeriomycetaceae</taxon>
        <taxon>Smittium</taxon>
    </lineage>
</organism>
<keyword evidence="4 9" id="KW-0547">Nucleotide-binding</keyword>
<dbReference type="PRINTS" id="PR00380">
    <property type="entry name" value="KINESINHEAVY"/>
</dbReference>
<keyword evidence="2" id="KW-0963">Cytoplasm</keyword>
<feature type="region of interest" description="Disordered" evidence="11">
    <location>
        <begin position="1086"/>
        <end position="1108"/>
    </location>
</feature>
<evidence type="ECO:0000256" key="5">
    <source>
        <dbReference type="ARBA" id="ARBA00022840"/>
    </source>
</evidence>
<evidence type="ECO:0000313" key="13">
    <source>
        <dbReference type="EMBL" id="PVV04574.1"/>
    </source>
</evidence>
<dbReference type="FunFam" id="3.40.850.10:FF:000019">
    <property type="entry name" value="Kinesin-like protein KIN-5D"/>
    <property type="match status" value="1"/>
</dbReference>
<feature type="binding site" evidence="9">
    <location>
        <begin position="124"/>
        <end position="131"/>
    </location>
    <ligand>
        <name>ATP</name>
        <dbReference type="ChEBI" id="CHEBI:30616"/>
    </ligand>
</feature>
<feature type="coiled-coil region" evidence="10">
    <location>
        <begin position="642"/>
        <end position="695"/>
    </location>
</feature>
<dbReference type="GO" id="GO:0072686">
    <property type="term" value="C:mitotic spindle"/>
    <property type="evidence" value="ECO:0007669"/>
    <property type="project" value="TreeGrafter"/>
</dbReference>
<dbReference type="EMBL" id="MBFS01000106">
    <property type="protein sequence ID" value="PVV04574.1"/>
    <property type="molecule type" value="Genomic_DNA"/>
</dbReference>
<dbReference type="GO" id="GO:0007018">
    <property type="term" value="P:microtubule-based movement"/>
    <property type="evidence" value="ECO:0007669"/>
    <property type="project" value="InterPro"/>
</dbReference>
<evidence type="ECO:0000256" key="3">
    <source>
        <dbReference type="ARBA" id="ARBA00022701"/>
    </source>
</evidence>
<keyword evidence="7" id="KW-0206">Cytoskeleton</keyword>
<dbReference type="SMART" id="SM00129">
    <property type="entry name" value="KISc"/>
    <property type="match status" value="1"/>
</dbReference>
<keyword evidence="3" id="KW-0493">Microtubule</keyword>
<dbReference type="PROSITE" id="PS00411">
    <property type="entry name" value="KINESIN_MOTOR_1"/>
    <property type="match status" value="1"/>
</dbReference>
<dbReference type="GO" id="GO:0090307">
    <property type="term" value="P:mitotic spindle assembly"/>
    <property type="evidence" value="ECO:0007669"/>
    <property type="project" value="TreeGrafter"/>
</dbReference>
<keyword evidence="5 9" id="KW-0067">ATP-binding</keyword>
<dbReference type="OrthoDB" id="3176171at2759"/>
<evidence type="ECO:0000256" key="8">
    <source>
        <dbReference type="ARBA" id="ARBA00034704"/>
    </source>
</evidence>
<dbReference type="GO" id="GO:0005524">
    <property type="term" value="F:ATP binding"/>
    <property type="evidence" value="ECO:0007669"/>
    <property type="project" value="UniProtKB-UniRule"/>
</dbReference>
<evidence type="ECO:0000313" key="14">
    <source>
        <dbReference type="Proteomes" id="UP000245609"/>
    </source>
</evidence>
<dbReference type="SUPFAM" id="SSF52540">
    <property type="entry name" value="P-loop containing nucleoside triphosphate hydrolases"/>
    <property type="match status" value="1"/>
</dbReference>
<comment type="subcellular location">
    <subcellularLocation>
        <location evidence="1">Cytoplasm</location>
        <location evidence="1">Cytoskeleton</location>
    </subcellularLocation>
</comment>
<comment type="similarity">
    <text evidence="8">Belongs to the TRAFAC class myosin-kinesin ATPase superfamily. Kinesin family. KIN-5/BimC subfamily.</text>
</comment>
<keyword evidence="10" id="KW-0175">Coiled coil</keyword>
<feature type="compositionally biased region" description="Basic and acidic residues" evidence="11">
    <location>
        <begin position="1210"/>
        <end position="1227"/>
    </location>
</feature>
<dbReference type="InterPro" id="IPR036961">
    <property type="entry name" value="Kinesin_motor_dom_sf"/>
</dbReference>
<dbReference type="GO" id="GO:0008017">
    <property type="term" value="F:microtubule binding"/>
    <property type="evidence" value="ECO:0007669"/>
    <property type="project" value="InterPro"/>
</dbReference>
<comment type="caution">
    <text evidence="13">The sequence shown here is derived from an EMBL/GenBank/DDBJ whole genome shotgun (WGS) entry which is preliminary data.</text>
</comment>
<feature type="region of interest" description="Disordered" evidence="11">
    <location>
        <begin position="1210"/>
        <end position="1258"/>
    </location>
</feature>
<protein>
    <recommendedName>
        <fullName evidence="12">Kinesin motor domain-containing protein</fullName>
    </recommendedName>
</protein>
<evidence type="ECO:0000256" key="9">
    <source>
        <dbReference type="PROSITE-ProRule" id="PRU00283"/>
    </source>
</evidence>
<evidence type="ECO:0000256" key="4">
    <source>
        <dbReference type="ARBA" id="ARBA00022741"/>
    </source>
</evidence>
<evidence type="ECO:0000256" key="1">
    <source>
        <dbReference type="ARBA" id="ARBA00004245"/>
    </source>
</evidence>
<accession>A0A2T9ZJ22</accession>
<proteinExistence type="inferred from homology"/>
<dbReference type="Gene3D" id="3.40.850.10">
    <property type="entry name" value="Kinesin motor domain"/>
    <property type="match status" value="1"/>
</dbReference>
<dbReference type="InterPro" id="IPR027417">
    <property type="entry name" value="P-loop_NTPase"/>
</dbReference>
<dbReference type="PROSITE" id="PS50067">
    <property type="entry name" value="KINESIN_MOTOR_2"/>
    <property type="match status" value="1"/>
</dbReference>
<dbReference type="InterPro" id="IPR001752">
    <property type="entry name" value="Kinesin_motor_dom"/>
</dbReference>
<dbReference type="GO" id="GO:0051231">
    <property type="term" value="P:spindle elongation"/>
    <property type="evidence" value="ECO:0007669"/>
    <property type="project" value="TreeGrafter"/>
</dbReference>
<evidence type="ECO:0000259" key="12">
    <source>
        <dbReference type="PROSITE" id="PS50067"/>
    </source>
</evidence>
<dbReference type="STRING" id="133381.A0A2T9ZJ22"/>
<evidence type="ECO:0000256" key="7">
    <source>
        <dbReference type="ARBA" id="ARBA00023212"/>
    </source>
</evidence>
<dbReference type="InterPro" id="IPR019821">
    <property type="entry name" value="Kinesin_motor_CS"/>
</dbReference>
<keyword evidence="14" id="KW-1185">Reference proteome</keyword>
<dbReference type="AlphaFoldDB" id="A0A2T9ZJ22"/>
<evidence type="ECO:0000256" key="11">
    <source>
        <dbReference type="SAM" id="MobiDB-lite"/>
    </source>
</evidence>
<gene>
    <name evidence="13" type="ORF">BB560_000925</name>
</gene>
<dbReference type="Pfam" id="PF00225">
    <property type="entry name" value="Kinesin"/>
    <property type="match status" value="1"/>
</dbReference>
<dbReference type="GO" id="GO:0005876">
    <property type="term" value="C:spindle microtubule"/>
    <property type="evidence" value="ECO:0007669"/>
    <property type="project" value="TreeGrafter"/>
</dbReference>
<dbReference type="PANTHER" id="PTHR47970:SF12">
    <property type="entry name" value="KINESIN FAMILY MEMBER 11"/>
    <property type="match status" value="1"/>
</dbReference>